<dbReference type="AlphaFoldDB" id="A0A3N4IVG4"/>
<protein>
    <recommendedName>
        <fullName evidence="5">G domain-containing protein</fullName>
    </recommendedName>
</protein>
<dbReference type="InterPro" id="IPR027417">
    <property type="entry name" value="P-loop_NTPase"/>
</dbReference>
<reference evidence="3 4" key="1">
    <citation type="journal article" date="2018" name="Nat. Ecol. Evol.">
        <title>Pezizomycetes genomes reveal the molecular basis of ectomycorrhizal truffle lifestyle.</title>
        <authorList>
            <person name="Murat C."/>
            <person name="Payen T."/>
            <person name="Noel B."/>
            <person name="Kuo A."/>
            <person name="Morin E."/>
            <person name="Chen J."/>
            <person name="Kohler A."/>
            <person name="Krizsan K."/>
            <person name="Balestrini R."/>
            <person name="Da Silva C."/>
            <person name="Montanini B."/>
            <person name="Hainaut M."/>
            <person name="Levati E."/>
            <person name="Barry K.W."/>
            <person name="Belfiori B."/>
            <person name="Cichocki N."/>
            <person name="Clum A."/>
            <person name="Dockter R.B."/>
            <person name="Fauchery L."/>
            <person name="Guy J."/>
            <person name="Iotti M."/>
            <person name="Le Tacon F."/>
            <person name="Lindquist E.A."/>
            <person name="Lipzen A."/>
            <person name="Malagnac F."/>
            <person name="Mello A."/>
            <person name="Molinier V."/>
            <person name="Miyauchi S."/>
            <person name="Poulain J."/>
            <person name="Riccioni C."/>
            <person name="Rubini A."/>
            <person name="Sitrit Y."/>
            <person name="Splivallo R."/>
            <person name="Traeger S."/>
            <person name="Wang M."/>
            <person name="Zifcakova L."/>
            <person name="Wipf D."/>
            <person name="Zambonelli A."/>
            <person name="Paolocci F."/>
            <person name="Nowrousian M."/>
            <person name="Ottonello S."/>
            <person name="Baldrian P."/>
            <person name="Spatafora J.W."/>
            <person name="Henrissat B."/>
            <person name="Nagy L.G."/>
            <person name="Aury J.M."/>
            <person name="Wincker P."/>
            <person name="Grigoriev I.V."/>
            <person name="Bonfante P."/>
            <person name="Martin F.M."/>
        </authorList>
    </citation>
    <scope>NUCLEOTIDE SEQUENCE [LARGE SCALE GENOMIC DNA]</scope>
    <source>
        <strain evidence="3 4">120613-1</strain>
    </source>
</reference>
<keyword evidence="4" id="KW-1185">Reference proteome</keyword>
<evidence type="ECO:0000256" key="2">
    <source>
        <dbReference type="SAM" id="MobiDB-lite"/>
    </source>
</evidence>
<evidence type="ECO:0000313" key="4">
    <source>
        <dbReference type="Proteomes" id="UP000276215"/>
    </source>
</evidence>
<dbReference type="OrthoDB" id="8954335at2759"/>
<evidence type="ECO:0000256" key="1">
    <source>
        <dbReference type="SAM" id="Coils"/>
    </source>
</evidence>
<accession>A0A3N4IVG4</accession>
<sequence>MDTDVDLMRIGNLRLGCVDYCRRVCSEPEFKVTFSGYQQQMPDYQQTPGYQQKAAYQYAEHNCHPPGQHQGYSSLPQRSQTSNSSTVSGQPFSNLPSPYIAPRAPNNPVVSSYSPPESPDTDPRHLPPMHSLDRCCVPPRFPDTRTPNMGPKESSPNIQSTEMGMPATPPMTDTRPAPSPAPASVSQSSTNLPKAMGSPEIIIALKGVTGAGKSYFIREVTSSSKVGVSRGLNPSFSFEFEGTNVTLVDTPGFDDTTRSDTEVLKDICDWTSETYKEKRLLSGIICLHRTTGVRMGGSTLKNLMMFLKLCGKGTLGNVFLTTTQWSNVNSEGGNLRKTELYGTRDSGLQLIRELMSKIPKPVEIQVRIVDQNKTLIQTDAGQSINEELTAAEKKCEEELEALERDREEVIKVKDDEMREMIAEEVAKAQEKAEKAAAEKKMLAELNAGVRKKAKEEKKNREEIVAREQAKARAGCEEAEAEKKREAEKHAADLKKYIHVIKAFGGLKTQGRFVVDIDDDKQFNSEPFSVTIEYDHNFFMAAAFSPLKTMAQLVDSQEGFSGSNYIDYDDGVRYWCKPNGLVWKDDEKYVIFQKRKK</sequence>
<feature type="region of interest" description="Disordered" evidence="2">
    <location>
        <begin position="61"/>
        <end position="192"/>
    </location>
</feature>
<dbReference type="SUPFAM" id="SSF52540">
    <property type="entry name" value="P-loop containing nucleoside triphosphate hydrolases"/>
    <property type="match status" value="1"/>
</dbReference>
<dbReference type="Gene3D" id="3.40.50.300">
    <property type="entry name" value="P-loop containing nucleotide triphosphate hydrolases"/>
    <property type="match status" value="1"/>
</dbReference>
<dbReference type="EMBL" id="ML120535">
    <property type="protein sequence ID" value="RPA90193.1"/>
    <property type="molecule type" value="Genomic_DNA"/>
</dbReference>
<feature type="compositionally biased region" description="Low complexity" evidence="2">
    <location>
        <begin position="106"/>
        <end position="115"/>
    </location>
</feature>
<evidence type="ECO:0008006" key="5">
    <source>
        <dbReference type="Google" id="ProtNLM"/>
    </source>
</evidence>
<organism evidence="3 4">
    <name type="scientific">Choiromyces venosus 120613-1</name>
    <dbReference type="NCBI Taxonomy" id="1336337"/>
    <lineage>
        <taxon>Eukaryota</taxon>
        <taxon>Fungi</taxon>
        <taxon>Dikarya</taxon>
        <taxon>Ascomycota</taxon>
        <taxon>Pezizomycotina</taxon>
        <taxon>Pezizomycetes</taxon>
        <taxon>Pezizales</taxon>
        <taxon>Tuberaceae</taxon>
        <taxon>Choiromyces</taxon>
    </lineage>
</organism>
<name>A0A3N4IVG4_9PEZI</name>
<dbReference type="STRING" id="1336337.A0A3N4IVG4"/>
<proteinExistence type="predicted"/>
<feature type="compositionally biased region" description="Polar residues" evidence="2">
    <location>
        <begin position="70"/>
        <end position="96"/>
    </location>
</feature>
<gene>
    <name evidence="3" type="ORF">L873DRAFT_1848917</name>
</gene>
<feature type="coiled-coil region" evidence="1">
    <location>
        <begin position="385"/>
        <end position="486"/>
    </location>
</feature>
<evidence type="ECO:0000313" key="3">
    <source>
        <dbReference type="EMBL" id="RPA90193.1"/>
    </source>
</evidence>
<dbReference type="Proteomes" id="UP000276215">
    <property type="component" value="Unassembled WGS sequence"/>
</dbReference>
<keyword evidence="1" id="KW-0175">Coiled coil</keyword>